<keyword evidence="3" id="KW-1003">Cell membrane</keyword>
<dbReference type="InParanoid" id="A0A1I5NJJ6"/>
<reference evidence="8 9" key="1">
    <citation type="submission" date="2016-10" db="EMBL/GenBank/DDBJ databases">
        <authorList>
            <person name="de Groot N.N."/>
        </authorList>
    </citation>
    <scope>NUCLEOTIDE SEQUENCE [LARGE SCALE GENOMIC DNA]</scope>
    <source>
        <strain evidence="8 9">DSM 43067</strain>
    </source>
</reference>
<keyword evidence="9" id="KW-1185">Reference proteome</keyword>
<dbReference type="eggNOG" id="COG2259">
    <property type="taxonomic scope" value="Bacteria"/>
</dbReference>
<dbReference type="GeneID" id="99650924"/>
<sequence>MKNRRQSRRKSSDGDLARLILRGAIAGTMIAHGVRHGRTLDGTAGWFSSIGFRQPRLQAQLSSVVEIGSGAAVAVGALTPLSTAAIVGTMGVAYQTVHRPNGYFIVSEGWEYVAFISAAATALSALGSGRFSLDRALGADKVGTPLTRALVTVLVGAGGAAGQLAGFWRRPEPAEA</sequence>
<dbReference type="PANTHER" id="PTHR33452">
    <property type="entry name" value="OXIDOREDUCTASE CATD-RELATED"/>
    <property type="match status" value="1"/>
</dbReference>
<evidence type="ECO:0000313" key="9">
    <source>
        <dbReference type="Proteomes" id="UP000183413"/>
    </source>
</evidence>
<evidence type="ECO:0000256" key="7">
    <source>
        <dbReference type="SAM" id="Phobius"/>
    </source>
</evidence>
<protein>
    <submittedName>
        <fullName evidence="8">Putative oxidoreductase</fullName>
    </submittedName>
</protein>
<dbReference type="STRING" id="1993.SAMN04489713_112185"/>
<name>A0A1I5NJJ6_9ACTN</name>
<dbReference type="AlphaFoldDB" id="A0A1I5NJJ6"/>
<evidence type="ECO:0000256" key="3">
    <source>
        <dbReference type="ARBA" id="ARBA00022475"/>
    </source>
</evidence>
<feature type="transmembrane region" description="Helical" evidence="7">
    <location>
        <begin position="71"/>
        <end position="92"/>
    </location>
</feature>
<evidence type="ECO:0000256" key="6">
    <source>
        <dbReference type="ARBA" id="ARBA00023136"/>
    </source>
</evidence>
<proteinExistence type="inferred from homology"/>
<evidence type="ECO:0000256" key="4">
    <source>
        <dbReference type="ARBA" id="ARBA00022692"/>
    </source>
</evidence>
<evidence type="ECO:0000256" key="1">
    <source>
        <dbReference type="ARBA" id="ARBA00004651"/>
    </source>
</evidence>
<dbReference type="InterPro" id="IPR032808">
    <property type="entry name" value="DoxX"/>
</dbReference>
<keyword evidence="4 7" id="KW-0812">Transmembrane</keyword>
<evidence type="ECO:0000313" key="8">
    <source>
        <dbReference type="EMBL" id="SFP21897.1"/>
    </source>
</evidence>
<dbReference type="InterPro" id="IPR051907">
    <property type="entry name" value="DoxX-like_oxidoreductase"/>
</dbReference>
<comment type="similarity">
    <text evidence="2">Belongs to the DoxX family.</text>
</comment>
<dbReference type="RefSeq" id="WP_075023075.1">
    <property type="nucleotide sequence ID" value="NZ_CP083237.1"/>
</dbReference>
<keyword evidence="5 7" id="KW-1133">Transmembrane helix</keyword>
<dbReference type="PANTHER" id="PTHR33452:SF1">
    <property type="entry name" value="INNER MEMBRANE PROTEIN YPHA-RELATED"/>
    <property type="match status" value="1"/>
</dbReference>
<feature type="transmembrane region" description="Helical" evidence="7">
    <location>
        <begin position="112"/>
        <end position="133"/>
    </location>
</feature>
<dbReference type="EMBL" id="FOVH01000012">
    <property type="protein sequence ID" value="SFP21897.1"/>
    <property type="molecule type" value="Genomic_DNA"/>
</dbReference>
<comment type="subcellular location">
    <subcellularLocation>
        <location evidence="1">Cell membrane</location>
        <topology evidence="1">Multi-pass membrane protein</topology>
    </subcellularLocation>
</comment>
<feature type="transmembrane region" description="Helical" evidence="7">
    <location>
        <begin position="145"/>
        <end position="168"/>
    </location>
</feature>
<gene>
    <name evidence="8" type="ORF">SAMN04489713_112185</name>
</gene>
<keyword evidence="6 7" id="KW-0472">Membrane</keyword>
<accession>A0A1I5NJJ6</accession>
<evidence type="ECO:0000256" key="2">
    <source>
        <dbReference type="ARBA" id="ARBA00006679"/>
    </source>
</evidence>
<dbReference type="Pfam" id="PF07681">
    <property type="entry name" value="DoxX"/>
    <property type="match status" value="1"/>
</dbReference>
<dbReference type="GO" id="GO:0005886">
    <property type="term" value="C:plasma membrane"/>
    <property type="evidence" value="ECO:0007669"/>
    <property type="project" value="UniProtKB-SubCell"/>
</dbReference>
<evidence type="ECO:0000256" key="5">
    <source>
        <dbReference type="ARBA" id="ARBA00022989"/>
    </source>
</evidence>
<organism evidence="8 9">
    <name type="scientific">Actinomadura madurae</name>
    <dbReference type="NCBI Taxonomy" id="1993"/>
    <lineage>
        <taxon>Bacteria</taxon>
        <taxon>Bacillati</taxon>
        <taxon>Actinomycetota</taxon>
        <taxon>Actinomycetes</taxon>
        <taxon>Streptosporangiales</taxon>
        <taxon>Thermomonosporaceae</taxon>
        <taxon>Actinomadura</taxon>
    </lineage>
</organism>
<dbReference type="Proteomes" id="UP000183413">
    <property type="component" value="Unassembled WGS sequence"/>
</dbReference>